<gene>
    <name evidence="1" type="ORF">AVEN_173894_1</name>
</gene>
<dbReference type="AlphaFoldDB" id="A0A4Y2IQH7"/>
<dbReference type="SUPFAM" id="SSF56672">
    <property type="entry name" value="DNA/RNA polymerases"/>
    <property type="match status" value="1"/>
</dbReference>
<dbReference type="InterPro" id="IPR043502">
    <property type="entry name" value="DNA/RNA_pol_sf"/>
</dbReference>
<dbReference type="Proteomes" id="UP000499080">
    <property type="component" value="Unassembled WGS sequence"/>
</dbReference>
<sequence>MERKKPCIYGITEALKEKVDGQTGMLLNAGLIKESDSDTSHPVVCVYKKDGNVRLCVNYRTLNAVTKPDDFPMENSVDLMYNIEKANIMRTLDLLIRYWAIPMEEQSKD</sequence>
<reference evidence="1 2" key="1">
    <citation type="journal article" date="2019" name="Sci. Rep.">
        <title>Orb-weaving spider Araneus ventricosus genome elucidates the spidroin gene catalogue.</title>
        <authorList>
            <person name="Kono N."/>
            <person name="Nakamura H."/>
            <person name="Ohtoshi R."/>
            <person name="Moran D.A.P."/>
            <person name="Shinohara A."/>
            <person name="Yoshida Y."/>
            <person name="Fujiwara M."/>
            <person name="Mori M."/>
            <person name="Tomita M."/>
            <person name="Arakawa K."/>
        </authorList>
    </citation>
    <scope>NUCLEOTIDE SEQUENCE [LARGE SCALE GENOMIC DNA]</scope>
</reference>
<evidence type="ECO:0000313" key="2">
    <source>
        <dbReference type="Proteomes" id="UP000499080"/>
    </source>
</evidence>
<dbReference type="InterPro" id="IPR043128">
    <property type="entry name" value="Rev_trsase/Diguanyl_cyclase"/>
</dbReference>
<dbReference type="GO" id="GO:0071897">
    <property type="term" value="P:DNA biosynthetic process"/>
    <property type="evidence" value="ECO:0007669"/>
    <property type="project" value="UniProtKB-ARBA"/>
</dbReference>
<dbReference type="PANTHER" id="PTHR24559:SF444">
    <property type="entry name" value="REVERSE TRANSCRIPTASE DOMAIN-CONTAINING PROTEIN"/>
    <property type="match status" value="1"/>
</dbReference>
<proteinExistence type="predicted"/>
<dbReference type="OrthoDB" id="1430630at2759"/>
<keyword evidence="2" id="KW-1185">Reference proteome</keyword>
<evidence type="ECO:0000313" key="1">
    <source>
        <dbReference type="EMBL" id="GBM79910.1"/>
    </source>
</evidence>
<dbReference type="EMBL" id="BGPR01002848">
    <property type="protein sequence ID" value="GBM79910.1"/>
    <property type="molecule type" value="Genomic_DNA"/>
</dbReference>
<dbReference type="Gene3D" id="3.30.70.270">
    <property type="match status" value="1"/>
</dbReference>
<name>A0A4Y2IQH7_ARAVE</name>
<dbReference type="PANTHER" id="PTHR24559">
    <property type="entry name" value="TRANSPOSON TY3-I GAG-POL POLYPROTEIN"/>
    <property type="match status" value="1"/>
</dbReference>
<dbReference type="Gene3D" id="3.10.10.10">
    <property type="entry name" value="HIV Type 1 Reverse Transcriptase, subunit A, domain 1"/>
    <property type="match status" value="1"/>
</dbReference>
<comment type="caution">
    <text evidence="1">The sequence shown here is derived from an EMBL/GenBank/DDBJ whole genome shotgun (WGS) entry which is preliminary data.</text>
</comment>
<evidence type="ECO:0008006" key="3">
    <source>
        <dbReference type="Google" id="ProtNLM"/>
    </source>
</evidence>
<protein>
    <recommendedName>
        <fullName evidence="3">Transposon Ty3-I Gag-Pol polyprotein</fullName>
    </recommendedName>
</protein>
<organism evidence="1 2">
    <name type="scientific">Araneus ventricosus</name>
    <name type="common">Orbweaver spider</name>
    <name type="synonym">Epeira ventricosa</name>
    <dbReference type="NCBI Taxonomy" id="182803"/>
    <lineage>
        <taxon>Eukaryota</taxon>
        <taxon>Metazoa</taxon>
        <taxon>Ecdysozoa</taxon>
        <taxon>Arthropoda</taxon>
        <taxon>Chelicerata</taxon>
        <taxon>Arachnida</taxon>
        <taxon>Araneae</taxon>
        <taxon>Araneomorphae</taxon>
        <taxon>Entelegynae</taxon>
        <taxon>Araneoidea</taxon>
        <taxon>Araneidae</taxon>
        <taxon>Araneus</taxon>
    </lineage>
</organism>
<dbReference type="InterPro" id="IPR053134">
    <property type="entry name" value="RNA-dir_DNA_polymerase"/>
</dbReference>
<accession>A0A4Y2IQH7</accession>